<name>A0A9D4M6L4_DREPO</name>
<proteinExistence type="predicted"/>
<evidence type="ECO:0000313" key="1">
    <source>
        <dbReference type="EMBL" id="KAH3869291.1"/>
    </source>
</evidence>
<comment type="caution">
    <text evidence="1">The sequence shown here is derived from an EMBL/GenBank/DDBJ whole genome shotgun (WGS) entry which is preliminary data.</text>
</comment>
<sequence length="99" mass="11110">MSKFHDDKTIILSSREKCPASGGNVFQQTRSIVKLFQDIDRENVLTKFHKDLTINVTLTVLTMKNSPPMSDMLLMVKNASSPGVKDNTGTLLLTKFHED</sequence>
<reference evidence="1" key="1">
    <citation type="journal article" date="2019" name="bioRxiv">
        <title>The Genome of the Zebra Mussel, Dreissena polymorpha: A Resource for Invasive Species Research.</title>
        <authorList>
            <person name="McCartney M.A."/>
            <person name="Auch B."/>
            <person name="Kono T."/>
            <person name="Mallez S."/>
            <person name="Zhang Y."/>
            <person name="Obille A."/>
            <person name="Becker A."/>
            <person name="Abrahante J.E."/>
            <person name="Garbe J."/>
            <person name="Badalamenti J.P."/>
            <person name="Herman A."/>
            <person name="Mangelson H."/>
            <person name="Liachko I."/>
            <person name="Sullivan S."/>
            <person name="Sone E.D."/>
            <person name="Koren S."/>
            <person name="Silverstein K.A.T."/>
            <person name="Beckman K.B."/>
            <person name="Gohl D.M."/>
        </authorList>
    </citation>
    <scope>NUCLEOTIDE SEQUENCE</scope>
    <source>
        <strain evidence="1">Duluth1</strain>
        <tissue evidence="1">Whole animal</tissue>
    </source>
</reference>
<dbReference type="EMBL" id="JAIWYP010000002">
    <property type="protein sequence ID" value="KAH3869291.1"/>
    <property type="molecule type" value="Genomic_DNA"/>
</dbReference>
<evidence type="ECO:0000313" key="2">
    <source>
        <dbReference type="Proteomes" id="UP000828390"/>
    </source>
</evidence>
<accession>A0A9D4M6L4</accession>
<protein>
    <submittedName>
        <fullName evidence="1">Uncharacterized protein</fullName>
    </submittedName>
</protein>
<reference evidence="1" key="2">
    <citation type="submission" date="2020-11" db="EMBL/GenBank/DDBJ databases">
        <authorList>
            <person name="McCartney M.A."/>
            <person name="Auch B."/>
            <person name="Kono T."/>
            <person name="Mallez S."/>
            <person name="Becker A."/>
            <person name="Gohl D.M."/>
            <person name="Silverstein K.A.T."/>
            <person name="Koren S."/>
            <person name="Bechman K.B."/>
            <person name="Herman A."/>
            <person name="Abrahante J.E."/>
            <person name="Garbe J."/>
        </authorList>
    </citation>
    <scope>NUCLEOTIDE SEQUENCE</scope>
    <source>
        <strain evidence="1">Duluth1</strain>
        <tissue evidence="1">Whole animal</tissue>
    </source>
</reference>
<gene>
    <name evidence="1" type="ORF">DPMN_032454</name>
</gene>
<dbReference type="Proteomes" id="UP000828390">
    <property type="component" value="Unassembled WGS sequence"/>
</dbReference>
<organism evidence="1 2">
    <name type="scientific">Dreissena polymorpha</name>
    <name type="common">Zebra mussel</name>
    <name type="synonym">Mytilus polymorpha</name>
    <dbReference type="NCBI Taxonomy" id="45954"/>
    <lineage>
        <taxon>Eukaryota</taxon>
        <taxon>Metazoa</taxon>
        <taxon>Spiralia</taxon>
        <taxon>Lophotrochozoa</taxon>
        <taxon>Mollusca</taxon>
        <taxon>Bivalvia</taxon>
        <taxon>Autobranchia</taxon>
        <taxon>Heteroconchia</taxon>
        <taxon>Euheterodonta</taxon>
        <taxon>Imparidentia</taxon>
        <taxon>Neoheterodontei</taxon>
        <taxon>Myida</taxon>
        <taxon>Dreissenoidea</taxon>
        <taxon>Dreissenidae</taxon>
        <taxon>Dreissena</taxon>
    </lineage>
</organism>
<dbReference type="AlphaFoldDB" id="A0A9D4M6L4"/>
<keyword evidence="2" id="KW-1185">Reference proteome</keyword>